<reference evidence="1 2" key="1">
    <citation type="submission" date="2011-09" db="EMBL/GenBank/DDBJ databases">
        <authorList>
            <person name="Weinstock G."/>
            <person name="Sodergren E."/>
            <person name="Clifton S."/>
            <person name="Fulton L."/>
            <person name="Fulton B."/>
            <person name="Courtney L."/>
            <person name="Fronick C."/>
            <person name="Harrison M."/>
            <person name="Strong C."/>
            <person name="Farmer C."/>
            <person name="Delahaunty K."/>
            <person name="Markovic C."/>
            <person name="Hall O."/>
            <person name="Minx P."/>
            <person name="Tomlinson C."/>
            <person name="Mitreva M."/>
            <person name="Hou S."/>
            <person name="Chen J."/>
            <person name="Wollam A."/>
            <person name="Pepin K.H."/>
            <person name="Johnson M."/>
            <person name="Bhonagiri V."/>
            <person name="Zhang X."/>
            <person name="Suruliraj S."/>
            <person name="Warren W."/>
            <person name="Chinwalla A."/>
            <person name="Mardis E.R."/>
            <person name="Wilson R.K."/>
        </authorList>
    </citation>
    <scope>NUCLEOTIDE SEQUENCE [LARGE SCALE GENOMIC DNA]</scope>
    <source>
        <strain evidence="1 2">F0435</strain>
    </source>
</reference>
<proteinExistence type="predicted"/>
<sequence length="39" mass="4466">MLTLRFLSALLRSLRMIKVVYISRIPCPFAINGNPIMIC</sequence>
<organism evidence="1 2">
    <name type="scientific">Lentilactobacillus kisonensis F0435</name>
    <dbReference type="NCBI Taxonomy" id="797516"/>
    <lineage>
        <taxon>Bacteria</taxon>
        <taxon>Bacillati</taxon>
        <taxon>Bacillota</taxon>
        <taxon>Bacilli</taxon>
        <taxon>Lactobacillales</taxon>
        <taxon>Lactobacillaceae</taxon>
        <taxon>Lentilactobacillus</taxon>
    </lineage>
</organism>
<evidence type="ECO:0000313" key="1">
    <source>
        <dbReference type="EMBL" id="EHO51711.1"/>
    </source>
</evidence>
<dbReference type="STRING" id="797516.HMPREF9104_01372"/>
<gene>
    <name evidence="1" type="ORF">HMPREF9104_01372</name>
</gene>
<comment type="caution">
    <text evidence="1">The sequence shown here is derived from an EMBL/GenBank/DDBJ whole genome shotgun (WGS) entry which is preliminary data.</text>
</comment>
<dbReference type="EMBL" id="AGRJ01000131">
    <property type="protein sequence ID" value="EHO51711.1"/>
    <property type="molecule type" value="Genomic_DNA"/>
</dbReference>
<dbReference type="Proteomes" id="UP000005025">
    <property type="component" value="Unassembled WGS sequence"/>
</dbReference>
<dbReference type="HOGENOM" id="CLU_3311772_0_0_9"/>
<dbReference type="AlphaFoldDB" id="H1LFJ6"/>
<accession>H1LFJ6</accession>
<protein>
    <submittedName>
        <fullName evidence="1">Uncharacterized protein</fullName>
    </submittedName>
</protein>
<evidence type="ECO:0000313" key="2">
    <source>
        <dbReference type="Proteomes" id="UP000005025"/>
    </source>
</evidence>
<name>H1LFJ6_9LACO</name>